<evidence type="ECO:0000313" key="1">
    <source>
        <dbReference type="EMBL" id="GAA4846929.1"/>
    </source>
</evidence>
<comment type="caution">
    <text evidence="1">The sequence shown here is derived from an EMBL/GenBank/DDBJ whole genome shotgun (WGS) entry which is preliminary data.</text>
</comment>
<dbReference type="Proteomes" id="UP001500298">
    <property type="component" value="Unassembled WGS sequence"/>
</dbReference>
<dbReference type="InterPro" id="IPR007581">
    <property type="entry name" value="Endonuclease-V"/>
</dbReference>
<dbReference type="RefSeq" id="WP_345374076.1">
    <property type="nucleotide sequence ID" value="NZ_BAABJX010000055.1"/>
</dbReference>
<keyword evidence="1" id="KW-0255">Endonuclease</keyword>
<keyword evidence="2" id="KW-1185">Reference proteome</keyword>
<organism evidence="1 2">
    <name type="scientific">Algivirga pacifica</name>
    <dbReference type="NCBI Taxonomy" id="1162670"/>
    <lineage>
        <taxon>Bacteria</taxon>
        <taxon>Pseudomonadati</taxon>
        <taxon>Bacteroidota</taxon>
        <taxon>Cytophagia</taxon>
        <taxon>Cytophagales</taxon>
        <taxon>Flammeovirgaceae</taxon>
        <taxon>Algivirga</taxon>
    </lineage>
</organism>
<keyword evidence="1" id="KW-0540">Nuclease</keyword>
<evidence type="ECO:0000313" key="2">
    <source>
        <dbReference type="Proteomes" id="UP001500298"/>
    </source>
</evidence>
<dbReference type="EMBL" id="BAABJX010000055">
    <property type="protein sequence ID" value="GAA4846929.1"/>
    <property type="molecule type" value="Genomic_DNA"/>
</dbReference>
<dbReference type="Gene3D" id="3.30.2170.10">
    <property type="entry name" value="archaeoglobus fulgidus dsm 4304 superfamily"/>
    <property type="match status" value="1"/>
</dbReference>
<protein>
    <submittedName>
        <fullName evidence="1">Endonuclease V</fullName>
    </submittedName>
</protein>
<gene>
    <name evidence="1" type="ORF">GCM10023331_34560</name>
</gene>
<proteinExistence type="predicted"/>
<keyword evidence="1" id="KW-0378">Hydrolase</keyword>
<reference evidence="2" key="1">
    <citation type="journal article" date="2019" name="Int. J. Syst. Evol. Microbiol.">
        <title>The Global Catalogue of Microorganisms (GCM) 10K type strain sequencing project: providing services to taxonomists for standard genome sequencing and annotation.</title>
        <authorList>
            <consortium name="The Broad Institute Genomics Platform"/>
            <consortium name="The Broad Institute Genome Sequencing Center for Infectious Disease"/>
            <person name="Wu L."/>
            <person name="Ma J."/>
        </authorList>
    </citation>
    <scope>NUCLEOTIDE SEQUENCE [LARGE SCALE GENOMIC DNA]</scope>
    <source>
        <strain evidence="2">JCM 18326</strain>
    </source>
</reference>
<sequence>MIVSLDVDYQYNRANTACLVFSEWNSVMPSNSYTSITNNIPPYESGQFYKRELPCLLNVLEKVTERIDVIVVDGYVWLGEDRKGLGAYLYESLYQEVPVVGVAKRIFYGAKDVAVEVLRGESQNPLWVTAAGMSAHIAAEHISAMSGDYRIPTLLKSTDSLCRQWSIF</sequence>
<name>A0ABP9DQ19_9BACT</name>
<accession>A0ABP9DQ19</accession>
<dbReference type="Pfam" id="PF04493">
    <property type="entry name" value="Endonuclease_5"/>
    <property type="match status" value="1"/>
</dbReference>
<dbReference type="GO" id="GO:0004519">
    <property type="term" value="F:endonuclease activity"/>
    <property type="evidence" value="ECO:0007669"/>
    <property type="project" value="UniProtKB-KW"/>
</dbReference>